<dbReference type="InterPro" id="IPR050499">
    <property type="entry name" value="PEP-utilizing_PTS_enzyme"/>
</dbReference>
<keyword evidence="12 17" id="KW-0598">Phosphotransferase system</keyword>
<dbReference type="Pfam" id="PF02896">
    <property type="entry name" value="PEP-utilizers_C"/>
    <property type="match status" value="1"/>
</dbReference>
<name>A0A7X5HVG1_9FIRM</name>
<dbReference type="GO" id="GO:0008965">
    <property type="term" value="F:phosphoenolpyruvate-protein phosphotransferase activity"/>
    <property type="evidence" value="ECO:0007669"/>
    <property type="project" value="UniProtKB-EC"/>
</dbReference>
<dbReference type="InterPro" id="IPR040442">
    <property type="entry name" value="Pyrv_kinase-like_dom_sf"/>
</dbReference>
<dbReference type="NCBIfam" id="TIGR01417">
    <property type="entry name" value="PTS_I_fam"/>
    <property type="match status" value="1"/>
</dbReference>
<dbReference type="SUPFAM" id="SSF47831">
    <property type="entry name" value="Enzyme I of the PEP:sugar phosphotransferase system HPr-binding (sub)domain"/>
    <property type="match status" value="1"/>
</dbReference>
<evidence type="ECO:0000256" key="18">
    <source>
        <dbReference type="PIRSR" id="PIRSR000732-1"/>
    </source>
</evidence>
<evidence type="ECO:0000256" key="19">
    <source>
        <dbReference type="PIRSR" id="PIRSR000732-2"/>
    </source>
</evidence>
<keyword evidence="14 17" id="KW-0418">Kinase</keyword>
<keyword evidence="15 17" id="KW-0460">Magnesium</keyword>
<evidence type="ECO:0000256" key="4">
    <source>
        <dbReference type="ARBA" id="ARBA00004496"/>
    </source>
</evidence>
<keyword evidence="9 17" id="KW-0963">Cytoplasm</keyword>
<evidence type="ECO:0000256" key="9">
    <source>
        <dbReference type="ARBA" id="ARBA00022490"/>
    </source>
</evidence>
<feature type="binding site" evidence="19">
    <location>
        <position position="296"/>
    </location>
    <ligand>
        <name>phosphoenolpyruvate</name>
        <dbReference type="ChEBI" id="CHEBI:58702"/>
    </ligand>
</feature>
<evidence type="ECO:0000256" key="1">
    <source>
        <dbReference type="ARBA" id="ARBA00000683"/>
    </source>
</evidence>
<dbReference type="InterPro" id="IPR006318">
    <property type="entry name" value="PTS_EI-like"/>
</dbReference>
<evidence type="ECO:0000256" key="14">
    <source>
        <dbReference type="ARBA" id="ARBA00022777"/>
    </source>
</evidence>
<dbReference type="GO" id="GO:0005737">
    <property type="term" value="C:cytoplasm"/>
    <property type="evidence" value="ECO:0007669"/>
    <property type="project" value="UniProtKB-SubCell"/>
</dbReference>
<dbReference type="Pfam" id="PF00391">
    <property type="entry name" value="PEP-utilizers"/>
    <property type="match status" value="1"/>
</dbReference>
<dbReference type="EMBL" id="JAAEEH010000013">
    <property type="protein sequence ID" value="NDL67359.1"/>
    <property type="molecule type" value="Genomic_DNA"/>
</dbReference>
<proteinExistence type="inferred from homology"/>
<evidence type="ECO:0000256" key="8">
    <source>
        <dbReference type="ARBA" id="ARBA00022448"/>
    </source>
</evidence>
<comment type="caution">
    <text evidence="24">The sequence shown here is derived from an EMBL/GenBank/DDBJ whole genome shotgun (WGS) entry which is preliminary data.</text>
</comment>
<feature type="binding site" evidence="19">
    <location>
        <position position="331"/>
    </location>
    <ligand>
        <name>phosphoenolpyruvate</name>
        <dbReference type="ChEBI" id="CHEBI:58702"/>
    </ligand>
</feature>
<dbReference type="EC" id="2.7.3.9" evidence="6 17"/>
<feature type="active site" description="Proton donor" evidence="18">
    <location>
        <position position="501"/>
    </location>
</feature>
<feature type="active site" description="Tele-phosphohistidine intermediate" evidence="18">
    <location>
        <position position="189"/>
    </location>
</feature>
<comment type="cofactor">
    <cofactor evidence="2 17 20">
        <name>Mg(2+)</name>
        <dbReference type="ChEBI" id="CHEBI:18420"/>
    </cofactor>
</comment>
<dbReference type="InterPro" id="IPR036637">
    <property type="entry name" value="Phosphohistidine_dom_sf"/>
</dbReference>
<feature type="domain" description="PEP-utilising enzyme C-terminal" evidence="22">
    <location>
        <begin position="250"/>
        <end position="536"/>
    </location>
</feature>
<comment type="subcellular location">
    <subcellularLocation>
        <location evidence="4 17">Cytoplasm</location>
    </subcellularLocation>
</comment>
<dbReference type="InterPro" id="IPR008279">
    <property type="entry name" value="PEP-util_enz_mobile_dom"/>
</dbReference>
<evidence type="ECO:0000259" key="23">
    <source>
        <dbReference type="Pfam" id="PF05524"/>
    </source>
</evidence>
<dbReference type="PANTHER" id="PTHR46244">
    <property type="entry name" value="PHOSPHOENOLPYRUVATE-PROTEIN PHOSPHOTRANSFERASE"/>
    <property type="match status" value="1"/>
</dbReference>
<keyword evidence="13 17" id="KW-0479">Metal-binding</keyword>
<evidence type="ECO:0000256" key="11">
    <source>
        <dbReference type="ARBA" id="ARBA00022679"/>
    </source>
</evidence>
<evidence type="ECO:0000256" key="13">
    <source>
        <dbReference type="ARBA" id="ARBA00022723"/>
    </source>
</evidence>
<evidence type="ECO:0000256" key="15">
    <source>
        <dbReference type="ARBA" id="ARBA00022842"/>
    </source>
</evidence>
<dbReference type="GO" id="GO:0046872">
    <property type="term" value="F:metal ion binding"/>
    <property type="evidence" value="ECO:0007669"/>
    <property type="project" value="UniProtKB-KW"/>
</dbReference>
<evidence type="ECO:0000256" key="12">
    <source>
        <dbReference type="ARBA" id="ARBA00022683"/>
    </source>
</evidence>
<dbReference type="Gene3D" id="1.10.274.10">
    <property type="entry name" value="PtsI, HPr-binding domain"/>
    <property type="match status" value="1"/>
</dbReference>
<keyword evidence="8 17" id="KW-0813">Transport</keyword>
<comment type="similarity">
    <text evidence="5 17">Belongs to the PEP-utilizing enzyme family.</text>
</comment>
<evidence type="ECO:0000256" key="2">
    <source>
        <dbReference type="ARBA" id="ARBA00001946"/>
    </source>
</evidence>
<keyword evidence="10 17" id="KW-0762">Sugar transport</keyword>
<evidence type="ECO:0000256" key="20">
    <source>
        <dbReference type="PIRSR" id="PIRSR000732-3"/>
    </source>
</evidence>
<keyword evidence="24" id="KW-0670">Pyruvate</keyword>
<feature type="binding site" evidence="19">
    <location>
        <begin position="453"/>
        <end position="454"/>
    </location>
    <ligand>
        <name>phosphoenolpyruvate</name>
        <dbReference type="ChEBI" id="CHEBI:58702"/>
    </ligand>
</feature>
<dbReference type="InterPro" id="IPR000121">
    <property type="entry name" value="PEP_util_C"/>
</dbReference>
<dbReference type="Pfam" id="PF05524">
    <property type="entry name" value="PEP-utilisers_N"/>
    <property type="match status" value="1"/>
</dbReference>
<dbReference type="RefSeq" id="WP_162370082.1">
    <property type="nucleotide sequence ID" value="NZ_JAAEEH010000013.1"/>
</dbReference>
<evidence type="ECO:0000256" key="3">
    <source>
        <dbReference type="ARBA" id="ARBA00002728"/>
    </source>
</evidence>
<keyword evidence="11 17" id="KW-0808">Transferase</keyword>
<dbReference type="SUPFAM" id="SSF52009">
    <property type="entry name" value="Phosphohistidine domain"/>
    <property type="match status" value="1"/>
</dbReference>
<dbReference type="InterPro" id="IPR036618">
    <property type="entry name" value="PtsI_HPr-bd_sf"/>
</dbReference>
<accession>A0A7X5HVG1</accession>
<dbReference type="InterPro" id="IPR024692">
    <property type="entry name" value="PTS_EI"/>
</dbReference>
<sequence>MQGIKVYEGIGIGKAWILKDEPVADKVVKGTVAPGQLQQEKERFEAALDQAILDIKALEKHTQETVGDEEAMIFDAHLMMIQDPTLTGAILQKMTKKNYTADYAVLEARDEVVATFMMIEDDYLRARAKDVQDVSDKLLEVLLGIQSSSLGSIDKPVVLFAQDLKPSETVLLNDFVVGIVLEEGSVTSHAAIVAKAKGIPTVVGIKDACNLVEADTEVILDATHGTVLLDPAEDVRREFETKIQVQKEEKARLAQLKGVPAATRDGHAVKLFGNVGSLQETHWVKDNGGFGVGLLRTELIYMDSDHFPTEEEQYNYYKDIVEVLPDEVIIRTLDIGGDKMLPYYTFPKEMNPFLGCRAIRFCLNNEDLFLAQLKGILRASVHGKVKVMFPMVSNLEELRAAKAVLAKAKEALRTEGIPFNEKIQVGIMIEIPAAAIAADLFAKEVDFFSIGTNDLCQYTSAVDRMNADIAHLYQPLHPSILRLIKMTVDAANANGIEAGVCGEMAGDPDMALLLTGIGVHELSMSASMIPKVKDRILASGMEELKALAARVMETSTAEEALKVLKG</sequence>
<dbReference type="Gene3D" id="3.20.20.60">
    <property type="entry name" value="Phosphoenolpyruvate-binding domains"/>
    <property type="match status" value="1"/>
</dbReference>
<keyword evidence="25" id="KW-1185">Reference proteome</keyword>
<feature type="domain" description="Phosphotransferase system enzyme I N-terminal" evidence="23">
    <location>
        <begin position="2"/>
        <end position="127"/>
    </location>
</feature>
<feature type="domain" description="PEP-utilising enzyme mobile" evidence="21">
    <location>
        <begin position="154"/>
        <end position="225"/>
    </location>
</feature>
<dbReference type="PIRSF" id="PIRSF000732">
    <property type="entry name" value="PTS_enzyme_I"/>
    <property type="match status" value="1"/>
</dbReference>
<protein>
    <recommendedName>
        <fullName evidence="7 17">Phosphoenolpyruvate-protein phosphotransferase</fullName>
        <ecNumber evidence="6 17">2.7.3.9</ecNumber>
    </recommendedName>
    <alternativeName>
        <fullName evidence="16 17">Phosphotransferase system, enzyme I</fullName>
    </alternativeName>
</protein>
<dbReference type="InterPro" id="IPR015813">
    <property type="entry name" value="Pyrv/PenolPyrv_kinase-like_dom"/>
</dbReference>
<gene>
    <name evidence="24" type="primary">ptsP</name>
    <name evidence="24" type="ORF">GXN74_06350</name>
</gene>
<evidence type="ECO:0000256" key="7">
    <source>
        <dbReference type="ARBA" id="ARBA00016544"/>
    </source>
</evidence>
<comment type="function">
    <text evidence="3 17">General (non sugar-specific) component of the phosphoenolpyruvate-dependent sugar phosphotransferase system (sugar PTS). This major carbohydrate active-transport system catalyzes the phosphorylation of incoming sugar substrates concomitantly with their translocation across the cell membrane. Enzyme I transfers the phosphoryl group from phosphoenolpyruvate (PEP) to the phosphoryl carrier protein (HPr).</text>
</comment>
<feature type="binding site" evidence="20">
    <location>
        <position position="454"/>
    </location>
    <ligand>
        <name>Mg(2+)</name>
        <dbReference type="ChEBI" id="CHEBI:18420"/>
    </ligand>
</feature>
<dbReference type="Gene3D" id="3.50.30.10">
    <property type="entry name" value="Phosphohistidine domain"/>
    <property type="match status" value="1"/>
</dbReference>
<evidence type="ECO:0000256" key="6">
    <source>
        <dbReference type="ARBA" id="ARBA00012232"/>
    </source>
</evidence>
<evidence type="ECO:0000313" key="24">
    <source>
        <dbReference type="EMBL" id="NDL67359.1"/>
    </source>
</evidence>
<evidence type="ECO:0000256" key="17">
    <source>
        <dbReference type="PIRNR" id="PIRNR000732"/>
    </source>
</evidence>
<evidence type="ECO:0000256" key="16">
    <source>
        <dbReference type="ARBA" id="ARBA00033235"/>
    </source>
</evidence>
<dbReference type="GO" id="GO:0009401">
    <property type="term" value="P:phosphoenolpyruvate-dependent sugar phosphotransferase system"/>
    <property type="evidence" value="ECO:0007669"/>
    <property type="project" value="UniProtKB-KW"/>
</dbReference>
<evidence type="ECO:0000313" key="25">
    <source>
        <dbReference type="Proteomes" id="UP000461585"/>
    </source>
</evidence>
<feature type="binding site" evidence="20">
    <location>
        <position position="430"/>
    </location>
    <ligand>
        <name>Mg(2+)</name>
        <dbReference type="ChEBI" id="CHEBI:18420"/>
    </ligand>
</feature>
<feature type="binding site" evidence="19">
    <location>
        <position position="464"/>
    </location>
    <ligand>
        <name>phosphoenolpyruvate</name>
        <dbReference type="ChEBI" id="CHEBI:58702"/>
    </ligand>
</feature>
<evidence type="ECO:0000259" key="22">
    <source>
        <dbReference type="Pfam" id="PF02896"/>
    </source>
</evidence>
<dbReference type="InterPro" id="IPR008731">
    <property type="entry name" value="PTS_EIN"/>
</dbReference>
<comment type="catalytic activity">
    <reaction evidence="1 17">
        <text>L-histidyl-[protein] + phosphoenolpyruvate = N(pros)-phospho-L-histidyl-[protein] + pyruvate</text>
        <dbReference type="Rhea" id="RHEA:23880"/>
        <dbReference type="Rhea" id="RHEA-COMP:9745"/>
        <dbReference type="Rhea" id="RHEA-COMP:9746"/>
        <dbReference type="ChEBI" id="CHEBI:15361"/>
        <dbReference type="ChEBI" id="CHEBI:29979"/>
        <dbReference type="ChEBI" id="CHEBI:58702"/>
        <dbReference type="ChEBI" id="CHEBI:64837"/>
        <dbReference type="EC" id="2.7.3.9"/>
    </reaction>
</comment>
<dbReference type="PANTHER" id="PTHR46244:SF3">
    <property type="entry name" value="PHOSPHOENOLPYRUVATE-PROTEIN PHOSPHOTRANSFERASE"/>
    <property type="match status" value="1"/>
</dbReference>
<reference evidence="24 25" key="1">
    <citation type="submission" date="2020-01" db="EMBL/GenBank/DDBJ databases">
        <title>Anaeroalcalibacter tamaniensis gen. nov., sp. nov., moderately halophilic strictly anaerobic fermenter bacterium from mud volcano of Taman peninsula.</title>
        <authorList>
            <person name="Frolova A."/>
            <person name="Merkel A.Y."/>
            <person name="Slobodkin A.I."/>
        </authorList>
    </citation>
    <scope>NUCLEOTIDE SEQUENCE [LARGE SCALE GENOMIC DNA]</scope>
    <source>
        <strain evidence="24 25">F-3ap</strain>
    </source>
</reference>
<evidence type="ECO:0000256" key="5">
    <source>
        <dbReference type="ARBA" id="ARBA00007837"/>
    </source>
</evidence>
<evidence type="ECO:0000256" key="10">
    <source>
        <dbReference type="ARBA" id="ARBA00022597"/>
    </source>
</evidence>
<dbReference type="PRINTS" id="PR01736">
    <property type="entry name" value="PHPHTRNFRASE"/>
</dbReference>
<organism evidence="24 25">
    <name type="scientific">Anaerotalea alkaliphila</name>
    <dbReference type="NCBI Taxonomy" id="2662126"/>
    <lineage>
        <taxon>Bacteria</taxon>
        <taxon>Bacillati</taxon>
        <taxon>Bacillota</taxon>
        <taxon>Clostridia</taxon>
        <taxon>Eubacteriales</taxon>
        <taxon>Anaerotalea</taxon>
    </lineage>
</organism>
<dbReference type="Proteomes" id="UP000461585">
    <property type="component" value="Unassembled WGS sequence"/>
</dbReference>
<evidence type="ECO:0000259" key="21">
    <source>
        <dbReference type="Pfam" id="PF00391"/>
    </source>
</evidence>
<dbReference type="GO" id="GO:0016301">
    <property type="term" value="F:kinase activity"/>
    <property type="evidence" value="ECO:0007669"/>
    <property type="project" value="UniProtKB-KW"/>
</dbReference>
<dbReference type="SUPFAM" id="SSF51621">
    <property type="entry name" value="Phosphoenolpyruvate/pyruvate domain"/>
    <property type="match status" value="1"/>
</dbReference>
<dbReference type="AlphaFoldDB" id="A0A7X5HVG1"/>